<dbReference type="SUPFAM" id="SSF57716">
    <property type="entry name" value="Glucocorticoid receptor-like (DNA-binding domain)"/>
    <property type="match status" value="1"/>
</dbReference>
<evidence type="ECO:0000256" key="15">
    <source>
        <dbReference type="ARBA" id="ARBA00030638"/>
    </source>
</evidence>
<evidence type="ECO:0000256" key="11">
    <source>
        <dbReference type="ARBA" id="ARBA00023204"/>
    </source>
</evidence>
<evidence type="ECO:0000256" key="14">
    <source>
        <dbReference type="ARBA" id="ARBA00023295"/>
    </source>
</evidence>
<dbReference type="Gene3D" id="1.10.8.50">
    <property type="match status" value="1"/>
</dbReference>
<comment type="similarity">
    <text evidence="2">Belongs to the FPG family.</text>
</comment>
<evidence type="ECO:0000256" key="8">
    <source>
        <dbReference type="ARBA" id="ARBA00022801"/>
    </source>
</evidence>
<dbReference type="InterPro" id="IPR035937">
    <property type="entry name" value="FPG_N"/>
</dbReference>
<organism evidence="19 20">
    <name type="scientific">Shouchella xiaoxiensis</name>
    <dbReference type="NCBI Taxonomy" id="766895"/>
    <lineage>
        <taxon>Bacteria</taxon>
        <taxon>Bacillati</taxon>
        <taxon>Bacillota</taxon>
        <taxon>Bacilli</taxon>
        <taxon>Bacillales</taxon>
        <taxon>Bacillaceae</taxon>
        <taxon>Shouchella</taxon>
    </lineage>
</organism>
<dbReference type="Pfam" id="PF06831">
    <property type="entry name" value="H2TH"/>
    <property type="match status" value="1"/>
</dbReference>
<dbReference type="Pfam" id="PF06827">
    <property type="entry name" value="zf-FPG_IleRS"/>
    <property type="match status" value="1"/>
</dbReference>
<evidence type="ECO:0000256" key="13">
    <source>
        <dbReference type="ARBA" id="ARBA00023268"/>
    </source>
</evidence>
<dbReference type="RefSeq" id="WP_035418963.1">
    <property type="nucleotide sequence ID" value="NZ_JAFBCV010000031.1"/>
</dbReference>
<evidence type="ECO:0000313" key="20">
    <source>
        <dbReference type="Proteomes" id="UP001179280"/>
    </source>
</evidence>
<reference evidence="19" key="1">
    <citation type="submission" date="2021-01" db="EMBL/GenBank/DDBJ databases">
        <title>Genomic Encyclopedia of Type Strains, Phase IV (KMG-IV): sequencing the most valuable type-strain genomes for metagenomic binning, comparative biology and taxonomic classification.</title>
        <authorList>
            <person name="Goeker M."/>
        </authorList>
    </citation>
    <scope>NUCLEOTIDE SEQUENCE</scope>
    <source>
        <strain evidence="19">DSM 21943</strain>
    </source>
</reference>
<evidence type="ECO:0000256" key="12">
    <source>
        <dbReference type="ARBA" id="ARBA00023239"/>
    </source>
</evidence>
<evidence type="ECO:0000259" key="18">
    <source>
        <dbReference type="PROSITE" id="PS51068"/>
    </source>
</evidence>
<dbReference type="SMART" id="SM01232">
    <property type="entry name" value="H2TH"/>
    <property type="match status" value="1"/>
</dbReference>
<evidence type="ECO:0000313" key="19">
    <source>
        <dbReference type="EMBL" id="MBM7841344.1"/>
    </source>
</evidence>
<feature type="domain" description="FPG-type" evidence="17">
    <location>
        <begin position="238"/>
        <end position="271"/>
    </location>
</feature>
<keyword evidence="7 16" id="KW-0863">Zinc-finger</keyword>
<evidence type="ECO:0000256" key="16">
    <source>
        <dbReference type="PROSITE-ProRule" id="PRU00391"/>
    </source>
</evidence>
<dbReference type="GO" id="GO:0016798">
    <property type="term" value="F:hydrolase activity, acting on glycosyl bonds"/>
    <property type="evidence" value="ECO:0007669"/>
    <property type="project" value="UniProtKB-KW"/>
</dbReference>
<keyword evidence="9" id="KW-0862">Zinc</keyword>
<keyword evidence="12 19" id="KW-0456">Lyase</keyword>
<dbReference type="SUPFAM" id="SSF46946">
    <property type="entry name" value="S13-like H2TH domain"/>
    <property type="match status" value="1"/>
</dbReference>
<keyword evidence="8 19" id="KW-0378">Hydrolase</keyword>
<dbReference type="InterPro" id="IPR012319">
    <property type="entry name" value="FPG_cat"/>
</dbReference>
<dbReference type="InterPro" id="IPR000214">
    <property type="entry name" value="Znf_DNA_glyclase/AP_lyase"/>
</dbReference>
<comment type="caution">
    <text evidence="19">The sequence shown here is derived from an EMBL/GenBank/DDBJ whole genome shotgun (WGS) entry which is preliminary data.</text>
</comment>
<evidence type="ECO:0000259" key="17">
    <source>
        <dbReference type="PROSITE" id="PS51066"/>
    </source>
</evidence>
<gene>
    <name evidence="19" type="ORF">JOC54_004648</name>
</gene>
<proteinExistence type="inferred from homology"/>
<feature type="domain" description="Formamidopyrimidine-DNA glycosylase catalytic" evidence="18">
    <location>
        <begin position="2"/>
        <end position="90"/>
    </location>
</feature>
<evidence type="ECO:0000256" key="10">
    <source>
        <dbReference type="ARBA" id="ARBA00023125"/>
    </source>
</evidence>
<dbReference type="NCBIfam" id="NF007763">
    <property type="entry name" value="PRK10445.1"/>
    <property type="match status" value="1"/>
</dbReference>
<evidence type="ECO:0000256" key="7">
    <source>
        <dbReference type="ARBA" id="ARBA00022771"/>
    </source>
</evidence>
<comment type="cofactor">
    <cofactor evidence="1">
        <name>Zn(2+)</name>
        <dbReference type="ChEBI" id="CHEBI:29105"/>
    </cofactor>
</comment>
<dbReference type="Gene3D" id="3.20.190.10">
    <property type="entry name" value="MutM-like, N-terminal"/>
    <property type="match status" value="1"/>
</dbReference>
<dbReference type="PROSITE" id="PS51068">
    <property type="entry name" value="FPG_CAT"/>
    <property type="match status" value="1"/>
</dbReference>
<dbReference type="InterPro" id="IPR010663">
    <property type="entry name" value="Znf_FPG/IleRS"/>
</dbReference>
<dbReference type="PANTHER" id="PTHR42697">
    <property type="entry name" value="ENDONUCLEASE 8"/>
    <property type="match status" value="1"/>
</dbReference>
<dbReference type="InterPro" id="IPR015886">
    <property type="entry name" value="H2TH_FPG"/>
</dbReference>
<keyword evidence="6" id="KW-0227">DNA damage</keyword>
<keyword evidence="20" id="KW-1185">Reference proteome</keyword>
<keyword evidence="19" id="KW-0540">Nuclease</keyword>
<name>A0ABS2T3Q3_9BACI</name>
<dbReference type="EC" id="4.2.99.18" evidence="3"/>
<keyword evidence="10" id="KW-0238">DNA-binding</keyword>
<dbReference type="GO" id="GO:0140078">
    <property type="term" value="F:class I DNA-(apurinic or apyrimidinic site) endonuclease activity"/>
    <property type="evidence" value="ECO:0007669"/>
    <property type="project" value="UniProtKB-EC"/>
</dbReference>
<protein>
    <recommendedName>
        <fullName evidence="4">Formamidopyrimidine-DNA glycosylase</fullName>
        <ecNumber evidence="3">4.2.99.18</ecNumber>
    </recommendedName>
    <alternativeName>
        <fullName evidence="15">DNA-(apurinic or apyrimidinic site) lyase MutM</fullName>
    </alternativeName>
</protein>
<evidence type="ECO:0000256" key="6">
    <source>
        <dbReference type="ARBA" id="ARBA00022763"/>
    </source>
</evidence>
<evidence type="ECO:0000256" key="9">
    <source>
        <dbReference type="ARBA" id="ARBA00022833"/>
    </source>
</evidence>
<keyword evidence="11" id="KW-0234">DNA repair</keyword>
<dbReference type="PANTHER" id="PTHR42697:SF1">
    <property type="entry name" value="ENDONUCLEASE 8"/>
    <property type="match status" value="1"/>
</dbReference>
<dbReference type="SUPFAM" id="SSF81624">
    <property type="entry name" value="N-terminal domain of MutM-like DNA repair proteins"/>
    <property type="match status" value="1"/>
</dbReference>
<dbReference type="EMBL" id="JAFBCV010000031">
    <property type="protein sequence ID" value="MBM7841344.1"/>
    <property type="molecule type" value="Genomic_DNA"/>
</dbReference>
<evidence type="ECO:0000256" key="2">
    <source>
        <dbReference type="ARBA" id="ARBA00009409"/>
    </source>
</evidence>
<evidence type="ECO:0000256" key="5">
    <source>
        <dbReference type="ARBA" id="ARBA00022723"/>
    </source>
</evidence>
<dbReference type="PROSITE" id="PS51066">
    <property type="entry name" value="ZF_FPG_2"/>
    <property type="match status" value="1"/>
</dbReference>
<keyword evidence="5" id="KW-0479">Metal-binding</keyword>
<dbReference type="InterPro" id="IPR010979">
    <property type="entry name" value="Ribosomal_uS13-like_H2TH"/>
</dbReference>
<keyword evidence="13" id="KW-0511">Multifunctional enzyme</keyword>
<accession>A0ABS2T3Q3</accession>
<keyword evidence="14 19" id="KW-0326">Glycosidase</keyword>
<evidence type="ECO:0000256" key="4">
    <source>
        <dbReference type="ARBA" id="ARBA00016240"/>
    </source>
</evidence>
<keyword evidence="19" id="KW-0255">Endonuclease</keyword>
<dbReference type="SMART" id="SM00898">
    <property type="entry name" value="Fapy_DNA_glyco"/>
    <property type="match status" value="1"/>
</dbReference>
<evidence type="ECO:0000256" key="1">
    <source>
        <dbReference type="ARBA" id="ARBA00001947"/>
    </source>
</evidence>
<evidence type="ECO:0000256" key="3">
    <source>
        <dbReference type="ARBA" id="ARBA00012720"/>
    </source>
</evidence>
<sequence>MPEGPEIRQAADLVEKALKGERVVELFFAFPELKPYEAILEQAKVSRVRTKGKAMLIDWDNGYTIYSHNQLYGRWYVKEAYQYPVTNRTLRMALHTENHSALLYSASEITVFPTAEQYLHPFLARIGPDLLSENVSEEALTERIQSKTFRNRKWASLLLDQKFVAGNGNYLRSEILFAAGINPESRPVDCSVAQQQLAAKAMIQLTWQSYETGGITTDLAIADQLRSEGKKRRDYRHWVFNRQGAPCHICQTPIQKMVIGGRRLYYCPACQ</sequence>
<dbReference type="Pfam" id="PF01149">
    <property type="entry name" value="Fapy_DNA_glyco"/>
    <property type="match status" value="1"/>
</dbReference>
<dbReference type="Proteomes" id="UP001179280">
    <property type="component" value="Unassembled WGS sequence"/>
</dbReference>